<keyword evidence="3" id="KW-1185">Reference proteome</keyword>
<comment type="caution">
    <text evidence="2">The sequence shown here is derived from an EMBL/GenBank/DDBJ whole genome shotgun (WGS) entry which is preliminary data.</text>
</comment>
<dbReference type="EMBL" id="QJKK01000004">
    <property type="protein sequence ID" value="RAL24591.1"/>
    <property type="molecule type" value="Genomic_DNA"/>
</dbReference>
<evidence type="ECO:0000259" key="1">
    <source>
        <dbReference type="Pfam" id="PF01385"/>
    </source>
</evidence>
<evidence type="ECO:0000313" key="3">
    <source>
        <dbReference type="Proteomes" id="UP000251213"/>
    </source>
</evidence>
<dbReference type="Proteomes" id="UP000251213">
    <property type="component" value="Unassembled WGS sequence"/>
</dbReference>
<feature type="domain" description="Probable transposase IS891/IS1136/IS1341" evidence="1">
    <location>
        <begin position="11"/>
        <end position="84"/>
    </location>
</feature>
<evidence type="ECO:0000313" key="2">
    <source>
        <dbReference type="EMBL" id="RAL24591.1"/>
    </source>
</evidence>
<gene>
    <name evidence="2" type="ORF">DL897_09805</name>
</gene>
<dbReference type="InterPro" id="IPR001959">
    <property type="entry name" value="Transposase"/>
</dbReference>
<reference evidence="2 3" key="2">
    <citation type="submission" date="2018-06" db="EMBL/GenBank/DDBJ databases">
        <authorList>
            <person name="Zhirakovskaya E."/>
        </authorList>
    </citation>
    <scope>NUCLEOTIDE SEQUENCE [LARGE SCALE GENOMIC DNA]</scope>
    <source>
        <strain evidence="2 3">FBKL4.011</strain>
    </source>
</reference>
<dbReference type="AlphaFoldDB" id="A0A364K5N3"/>
<accession>A0A364K5N3</accession>
<dbReference type="Pfam" id="PF01385">
    <property type="entry name" value="OrfB_IS605"/>
    <property type="match status" value="1"/>
</dbReference>
<protein>
    <recommendedName>
        <fullName evidence="1">Probable transposase IS891/IS1136/IS1341 domain-containing protein</fullName>
    </recommendedName>
</protein>
<sequence length="86" mass="9825">MSLCSSKQGKSSKIDLGLKDFAILSNGANENASKFFRKYEKQLAKAQRIMPRRAKGGSNWNKARMKVAKIHEKIVNARHDFFKRVL</sequence>
<dbReference type="RefSeq" id="WP_113658962.1">
    <property type="nucleotide sequence ID" value="NZ_KZ845666.1"/>
</dbReference>
<dbReference type="OrthoDB" id="56768at2"/>
<organism evidence="2 3">
    <name type="scientific">Thermoflavimicrobium daqui</name>
    <dbReference type="NCBI Taxonomy" id="2137476"/>
    <lineage>
        <taxon>Bacteria</taxon>
        <taxon>Bacillati</taxon>
        <taxon>Bacillota</taxon>
        <taxon>Bacilli</taxon>
        <taxon>Bacillales</taxon>
        <taxon>Thermoactinomycetaceae</taxon>
        <taxon>Thermoflavimicrobium</taxon>
    </lineage>
</organism>
<name>A0A364K5N3_9BACL</name>
<reference evidence="2 3" key="1">
    <citation type="submission" date="2018-06" db="EMBL/GenBank/DDBJ databases">
        <title>Thermoflavimicrobium daqus sp. nov., a thermophilic microbe isolated from Moutai-flavour Daqu.</title>
        <authorList>
            <person name="Wang X."/>
            <person name="Zhou H."/>
        </authorList>
    </citation>
    <scope>NUCLEOTIDE SEQUENCE [LARGE SCALE GENOMIC DNA]</scope>
    <source>
        <strain evidence="2 3">FBKL4.011</strain>
    </source>
</reference>
<proteinExistence type="predicted"/>